<dbReference type="Proteomes" id="UP000198769">
    <property type="component" value="Unassembled WGS sequence"/>
</dbReference>
<dbReference type="EMBL" id="FOVD01000005">
    <property type="protein sequence ID" value="SFN58014.1"/>
    <property type="molecule type" value="Genomic_DNA"/>
</dbReference>
<dbReference type="OrthoDB" id="1424130at2"/>
<dbReference type="AlphaFoldDB" id="A0A1I5A6F2"/>
<dbReference type="RefSeq" id="WP_090025582.1">
    <property type="nucleotide sequence ID" value="NZ_FOVD01000005.1"/>
</dbReference>
<gene>
    <name evidence="1" type="ORF">SAMN05421594_3368</name>
</gene>
<name>A0A1I5A6F2_CHROL</name>
<keyword evidence="2" id="KW-1185">Reference proteome</keyword>
<organism evidence="1 2">
    <name type="scientific">Chryseobacterium oleae</name>
    <dbReference type="NCBI Taxonomy" id="491207"/>
    <lineage>
        <taxon>Bacteria</taxon>
        <taxon>Pseudomonadati</taxon>
        <taxon>Bacteroidota</taxon>
        <taxon>Flavobacteriia</taxon>
        <taxon>Flavobacteriales</taxon>
        <taxon>Weeksellaceae</taxon>
        <taxon>Chryseobacterium group</taxon>
        <taxon>Chryseobacterium</taxon>
    </lineage>
</organism>
<reference evidence="2" key="1">
    <citation type="submission" date="2016-10" db="EMBL/GenBank/DDBJ databases">
        <authorList>
            <person name="Varghese N."/>
            <person name="Submissions S."/>
        </authorList>
    </citation>
    <scope>NUCLEOTIDE SEQUENCE [LARGE SCALE GENOMIC DNA]</scope>
    <source>
        <strain evidence="2">DSM 25575</strain>
    </source>
</reference>
<evidence type="ECO:0000313" key="1">
    <source>
        <dbReference type="EMBL" id="SFN58014.1"/>
    </source>
</evidence>
<evidence type="ECO:0000313" key="2">
    <source>
        <dbReference type="Proteomes" id="UP000198769"/>
    </source>
</evidence>
<protein>
    <submittedName>
        <fullName evidence="1">Uncharacterized protein</fullName>
    </submittedName>
</protein>
<proteinExistence type="predicted"/>
<sequence>MSNLSWYPISPTLTDKGNFSAFAYEDNAKSLKPIPLDEGTDPFSQFRVIQNSLSVQTAANLGIGVSSISGNYSAFVLSYEAMVFTEKIIETPIGGKIYGTRWGAGLRVVLKISEIKSNANFNFGAIAASAELGLAKVEYEINGIGISKPDILSVLPGPGDFNFSNYKKILDAVDVVKKFMAEHASELQPKPFQVFISDDSHKDVFTDSKAILFSMRSIASRDTMKTAITNAKNRFNISTIKAAYAKFLILDENTEPTREQKRMAEEFLNT</sequence>
<accession>A0A1I5A6F2</accession>